<evidence type="ECO:0000259" key="7">
    <source>
        <dbReference type="PROSITE" id="PS50112"/>
    </source>
</evidence>
<feature type="domain" description="PAS" evidence="7">
    <location>
        <begin position="149"/>
        <end position="221"/>
    </location>
</feature>
<name>A0ABW5CZF8_9BACT</name>
<dbReference type="SMART" id="SM00387">
    <property type="entry name" value="HATPase_c"/>
    <property type="match status" value="1"/>
</dbReference>
<feature type="domain" description="PAC" evidence="8">
    <location>
        <begin position="480"/>
        <end position="533"/>
    </location>
</feature>
<dbReference type="Gene3D" id="3.30.450.20">
    <property type="entry name" value="PAS domain"/>
    <property type="match status" value="6"/>
</dbReference>
<evidence type="ECO:0000256" key="1">
    <source>
        <dbReference type="ARBA" id="ARBA00000085"/>
    </source>
</evidence>
<feature type="domain" description="PAC" evidence="8">
    <location>
        <begin position="733"/>
        <end position="786"/>
    </location>
</feature>
<dbReference type="Pfam" id="PF02518">
    <property type="entry name" value="HATPase_c"/>
    <property type="match status" value="1"/>
</dbReference>
<dbReference type="InterPro" id="IPR005467">
    <property type="entry name" value="His_kinase_dom"/>
</dbReference>
<feature type="domain" description="PAS" evidence="7">
    <location>
        <begin position="407"/>
        <end position="477"/>
    </location>
</feature>
<dbReference type="EMBL" id="JBHUIM010000001">
    <property type="protein sequence ID" value="MFD2246400.1"/>
    <property type="molecule type" value="Genomic_DNA"/>
</dbReference>
<dbReference type="InterPro" id="IPR000014">
    <property type="entry name" value="PAS"/>
</dbReference>
<feature type="domain" description="PAS" evidence="7">
    <location>
        <begin position="660"/>
        <end position="730"/>
    </location>
</feature>
<keyword evidence="4" id="KW-0808">Transferase</keyword>
<evidence type="ECO:0000259" key="8">
    <source>
        <dbReference type="PROSITE" id="PS50113"/>
    </source>
</evidence>
<dbReference type="InterPro" id="IPR013656">
    <property type="entry name" value="PAS_4"/>
</dbReference>
<dbReference type="InterPro" id="IPR052162">
    <property type="entry name" value="Sensor_kinase/Photoreceptor"/>
</dbReference>
<dbReference type="InterPro" id="IPR013655">
    <property type="entry name" value="PAS_fold_3"/>
</dbReference>
<dbReference type="SUPFAM" id="SSF55874">
    <property type="entry name" value="ATPase domain of HSP90 chaperone/DNA topoisomerase II/histidine kinase"/>
    <property type="match status" value="1"/>
</dbReference>
<dbReference type="PANTHER" id="PTHR43304">
    <property type="entry name" value="PHYTOCHROME-LIKE PROTEIN CPH1"/>
    <property type="match status" value="1"/>
</dbReference>
<proteinExistence type="predicted"/>
<dbReference type="SUPFAM" id="SSF47384">
    <property type="entry name" value="Homodimeric domain of signal transducing histidine kinase"/>
    <property type="match status" value="1"/>
</dbReference>
<dbReference type="SUPFAM" id="SSF55785">
    <property type="entry name" value="PYP-like sensor domain (PAS domain)"/>
    <property type="match status" value="6"/>
</dbReference>
<dbReference type="PANTHER" id="PTHR43304:SF1">
    <property type="entry name" value="PAC DOMAIN-CONTAINING PROTEIN"/>
    <property type="match status" value="1"/>
</dbReference>
<dbReference type="RefSeq" id="WP_250428136.1">
    <property type="nucleotide sequence ID" value="NZ_JALPRR010000001.1"/>
</dbReference>
<feature type="domain" description="PAC" evidence="8">
    <location>
        <begin position="354"/>
        <end position="406"/>
    </location>
</feature>
<dbReference type="CDD" id="cd00075">
    <property type="entry name" value="HATPase"/>
    <property type="match status" value="1"/>
</dbReference>
<evidence type="ECO:0000256" key="3">
    <source>
        <dbReference type="ARBA" id="ARBA00022553"/>
    </source>
</evidence>
<dbReference type="InterPro" id="IPR003594">
    <property type="entry name" value="HATPase_dom"/>
</dbReference>
<evidence type="ECO:0000313" key="10">
    <source>
        <dbReference type="Proteomes" id="UP001597374"/>
    </source>
</evidence>
<accession>A0ABW5CZF8</accession>
<feature type="domain" description="Histidine kinase" evidence="6">
    <location>
        <begin position="804"/>
        <end position="1019"/>
    </location>
</feature>
<feature type="domain" description="PAC" evidence="8">
    <location>
        <begin position="606"/>
        <end position="659"/>
    </location>
</feature>
<evidence type="ECO:0000256" key="5">
    <source>
        <dbReference type="ARBA" id="ARBA00022777"/>
    </source>
</evidence>
<dbReference type="InterPro" id="IPR035965">
    <property type="entry name" value="PAS-like_dom_sf"/>
</dbReference>
<evidence type="ECO:0000256" key="2">
    <source>
        <dbReference type="ARBA" id="ARBA00012438"/>
    </source>
</evidence>
<dbReference type="InterPro" id="IPR000700">
    <property type="entry name" value="PAS-assoc_C"/>
</dbReference>
<dbReference type="PROSITE" id="PS50109">
    <property type="entry name" value="HIS_KIN"/>
    <property type="match status" value="1"/>
</dbReference>
<protein>
    <recommendedName>
        <fullName evidence="2">histidine kinase</fullName>
        <ecNumber evidence="2">2.7.13.3</ecNumber>
    </recommendedName>
</protein>
<organism evidence="9 10">
    <name type="scientific">Pontibacter ruber</name>
    <dbReference type="NCBI Taxonomy" id="1343895"/>
    <lineage>
        <taxon>Bacteria</taxon>
        <taxon>Pseudomonadati</taxon>
        <taxon>Bacteroidota</taxon>
        <taxon>Cytophagia</taxon>
        <taxon>Cytophagales</taxon>
        <taxon>Hymenobacteraceae</taxon>
        <taxon>Pontibacter</taxon>
    </lineage>
</organism>
<dbReference type="Proteomes" id="UP001597374">
    <property type="component" value="Unassembled WGS sequence"/>
</dbReference>
<gene>
    <name evidence="9" type="ORF">ACFSKP_09055</name>
</gene>
<dbReference type="SMART" id="SM00086">
    <property type="entry name" value="PAC"/>
    <property type="match status" value="5"/>
</dbReference>
<dbReference type="PROSITE" id="PS50112">
    <property type="entry name" value="PAS"/>
    <property type="match status" value="4"/>
</dbReference>
<comment type="caution">
    <text evidence="9">The sequence shown here is derived from an EMBL/GenBank/DDBJ whole genome shotgun (WGS) entry which is preliminary data.</text>
</comment>
<evidence type="ECO:0000259" key="6">
    <source>
        <dbReference type="PROSITE" id="PS50109"/>
    </source>
</evidence>
<dbReference type="Gene3D" id="1.10.287.130">
    <property type="match status" value="1"/>
</dbReference>
<feature type="domain" description="PAC" evidence="8">
    <location>
        <begin position="225"/>
        <end position="277"/>
    </location>
</feature>
<dbReference type="Gene3D" id="3.30.565.10">
    <property type="entry name" value="Histidine kinase-like ATPase, C-terminal domain"/>
    <property type="match status" value="1"/>
</dbReference>
<evidence type="ECO:0000256" key="4">
    <source>
        <dbReference type="ARBA" id="ARBA00022679"/>
    </source>
</evidence>
<sequence length="1020" mass="118479">MNLSASQTILDFKNIFQALPGLYLILSPELTIIAVSDSYLAATLTAREEILGKYVFDVFPDNPHDAESKSVASLKSSLNYVLEHRQSHFMPTTRYDVPSPGSSGHTFERRYWAPCNTPVLAEDGTVAYIIHEVRNVTEQVQVEKEIASRQHNLLLMAEAAGGAVWECDIPNNKMTWSASYKDIFGYDDDALETVPGRWSELVHPDDLQQARKSIDRVVAAKGKTWTGQYRYRKADNSYTTVLDHGYILYDLEGRPVHMLGTMVDLSKQLEQERKLKESNSRFELIAKATNDVIWDWNLLDDSLWWNEGMQTLYGYKAEAIEPTIVSWTNYIHPDDLLRVKESIHHVIDSGETNWESEYRFRCANGSYKIILDRGYVIHNPEGAPVRMIGAMLDITEAKRLEQQQQESTAFARRILESLPLMAWTATPNGAVDYYSQSWFDYTGANFDELKAWGWSNIIHPDDADETLRLWKEALLNGEPYAGENRWKSAKTGTYRWFLARAVPIRDEEGNITMWAGSHTDIHDQKTLQQQLEESSRKFLFLSESIPQMVWSANPDGHIDYTNHRWYEYTKMSEESLGFGWAPAIHPDELQNLMGTWMHCVATGDPLEFEVRFQDMEAKTYRWFLLRALPMRNEGKEIVKWFGTATDIHDQKQLMQQLEETTRRFRFLGDSIVQLVWITDASGYHEYFNQRWRDYTGLTLEESMGFIWNDVLHPEDQQRAWDRWQHSLRTGEFYEIEYRFRNGRDGTYRWFLGQAMPMRDNDGNILKWFGTCTDIEDHKRAEEELLEKNLELERINQDLDSFVYTASHDLKLPIINMAGIFEELTQNASFNDPDAPRMIDMFNKSLQQIHSTIHDLAEVVKVQRIDEREREQVQLEQLVEDVQVSIQDLLRDTRATIITDFSAAPGIAFIKANLKSIFYNLITNAIKYRAHDRQPMVHLSTRHKGDYIELKVQDNGMGIDMNKHQSKLFQMFKRFHNHVHGSGLGLYIVNRLLTNNGGYINIESTLNEGTTFYLYFKQKKA</sequence>
<evidence type="ECO:0000313" key="9">
    <source>
        <dbReference type="EMBL" id="MFD2246400.1"/>
    </source>
</evidence>
<keyword evidence="10" id="KW-1185">Reference proteome</keyword>
<keyword evidence="3" id="KW-0597">Phosphoprotein</keyword>
<dbReference type="EC" id="2.7.13.3" evidence="2"/>
<dbReference type="Pfam" id="PF08448">
    <property type="entry name" value="PAS_4"/>
    <property type="match status" value="1"/>
</dbReference>
<dbReference type="InterPro" id="IPR004358">
    <property type="entry name" value="Sig_transdc_His_kin-like_C"/>
</dbReference>
<feature type="domain" description="PAS" evidence="7">
    <location>
        <begin position="278"/>
        <end position="350"/>
    </location>
</feature>
<reference evidence="10" key="1">
    <citation type="journal article" date="2019" name="Int. J. Syst. Evol. Microbiol.">
        <title>The Global Catalogue of Microorganisms (GCM) 10K type strain sequencing project: providing services to taxonomists for standard genome sequencing and annotation.</title>
        <authorList>
            <consortium name="The Broad Institute Genomics Platform"/>
            <consortium name="The Broad Institute Genome Sequencing Center for Infectious Disease"/>
            <person name="Wu L."/>
            <person name="Ma J."/>
        </authorList>
    </citation>
    <scope>NUCLEOTIDE SEQUENCE [LARGE SCALE GENOMIC DNA]</scope>
    <source>
        <strain evidence="10">CGMCC 4.1782</strain>
    </source>
</reference>
<dbReference type="SMART" id="SM00091">
    <property type="entry name" value="PAS"/>
    <property type="match status" value="6"/>
</dbReference>
<dbReference type="PROSITE" id="PS50113">
    <property type="entry name" value="PAC"/>
    <property type="match status" value="5"/>
</dbReference>
<dbReference type="CDD" id="cd00130">
    <property type="entry name" value="PAS"/>
    <property type="match status" value="5"/>
</dbReference>
<keyword evidence="5" id="KW-0418">Kinase</keyword>
<comment type="catalytic activity">
    <reaction evidence="1">
        <text>ATP + protein L-histidine = ADP + protein N-phospho-L-histidine.</text>
        <dbReference type="EC" id="2.7.13.3"/>
    </reaction>
</comment>
<dbReference type="NCBIfam" id="TIGR00229">
    <property type="entry name" value="sensory_box"/>
    <property type="match status" value="5"/>
</dbReference>
<dbReference type="PRINTS" id="PR00344">
    <property type="entry name" value="BCTRLSENSOR"/>
</dbReference>
<dbReference type="Pfam" id="PF08447">
    <property type="entry name" value="PAS_3"/>
    <property type="match status" value="5"/>
</dbReference>
<dbReference type="InterPro" id="IPR036890">
    <property type="entry name" value="HATPase_C_sf"/>
</dbReference>
<dbReference type="InterPro" id="IPR001610">
    <property type="entry name" value="PAC"/>
</dbReference>
<dbReference type="InterPro" id="IPR036097">
    <property type="entry name" value="HisK_dim/P_sf"/>
</dbReference>